<dbReference type="EMBL" id="JAEAOA010001209">
    <property type="protein sequence ID" value="KAK3584728.1"/>
    <property type="molecule type" value="Genomic_DNA"/>
</dbReference>
<evidence type="ECO:0000256" key="5">
    <source>
        <dbReference type="ARBA" id="ARBA00022859"/>
    </source>
</evidence>
<keyword evidence="5" id="KW-0391">Immunity</keyword>
<dbReference type="Pfam" id="PF16739">
    <property type="entry name" value="CARD_2"/>
    <property type="match status" value="1"/>
</dbReference>
<dbReference type="GO" id="GO:0045087">
    <property type="term" value="P:innate immune response"/>
    <property type="evidence" value="ECO:0007669"/>
    <property type="project" value="UniProtKB-KW"/>
</dbReference>
<dbReference type="SUPFAM" id="SSF47986">
    <property type="entry name" value="DEATH domain"/>
    <property type="match status" value="1"/>
</dbReference>
<feature type="domain" description="Caspase recruitment" evidence="6">
    <location>
        <begin position="17"/>
        <end position="98"/>
    </location>
</feature>
<name>A0AAE0VNG5_9BIVA</name>
<evidence type="ECO:0000256" key="1">
    <source>
        <dbReference type="ARBA" id="ARBA00022499"/>
    </source>
</evidence>
<dbReference type="GO" id="GO:0005737">
    <property type="term" value="C:cytoplasm"/>
    <property type="evidence" value="ECO:0007669"/>
    <property type="project" value="UniProtKB-ARBA"/>
</dbReference>
<dbReference type="Gene3D" id="1.10.533.10">
    <property type="entry name" value="Death Domain, Fas"/>
    <property type="match status" value="2"/>
</dbReference>
<keyword evidence="4" id="KW-0832">Ubl conjugation</keyword>
<keyword evidence="8" id="KW-1185">Reference proteome</keyword>
<proteinExistence type="predicted"/>
<reference evidence="7" key="2">
    <citation type="journal article" date="2021" name="Genome Biol. Evol.">
        <title>Developing a high-quality reference genome for a parasitic bivalve with doubly uniparental inheritance (Bivalvia: Unionida).</title>
        <authorList>
            <person name="Smith C.H."/>
        </authorList>
    </citation>
    <scope>NUCLEOTIDE SEQUENCE</scope>
    <source>
        <strain evidence="7">CHS0354</strain>
        <tissue evidence="7">Mantle</tissue>
    </source>
</reference>
<dbReference type="InterPro" id="IPR011029">
    <property type="entry name" value="DEATH-like_dom_sf"/>
</dbReference>
<dbReference type="Proteomes" id="UP001195483">
    <property type="component" value="Unassembled WGS sequence"/>
</dbReference>
<gene>
    <name evidence="7" type="ORF">CHS0354_019850</name>
</gene>
<evidence type="ECO:0000313" key="8">
    <source>
        <dbReference type="Proteomes" id="UP001195483"/>
    </source>
</evidence>
<evidence type="ECO:0000313" key="7">
    <source>
        <dbReference type="EMBL" id="KAK3584728.1"/>
    </source>
</evidence>
<keyword evidence="1" id="KW-1017">Isopeptide bond</keyword>
<organism evidence="7 8">
    <name type="scientific">Potamilus streckersoni</name>
    <dbReference type="NCBI Taxonomy" id="2493646"/>
    <lineage>
        <taxon>Eukaryota</taxon>
        <taxon>Metazoa</taxon>
        <taxon>Spiralia</taxon>
        <taxon>Lophotrochozoa</taxon>
        <taxon>Mollusca</taxon>
        <taxon>Bivalvia</taxon>
        <taxon>Autobranchia</taxon>
        <taxon>Heteroconchia</taxon>
        <taxon>Palaeoheterodonta</taxon>
        <taxon>Unionida</taxon>
        <taxon>Unionoidea</taxon>
        <taxon>Unionidae</taxon>
        <taxon>Ambleminae</taxon>
        <taxon>Lampsilini</taxon>
        <taxon>Potamilus</taxon>
    </lineage>
</organism>
<keyword evidence="2" id="KW-0597">Phosphoprotein</keyword>
<protein>
    <recommendedName>
        <fullName evidence="6">Caspase recruitment domain-containing protein</fullName>
    </recommendedName>
</protein>
<dbReference type="InterPro" id="IPR031964">
    <property type="entry name" value="CARD_dom"/>
</dbReference>
<evidence type="ECO:0000256" key="2">
    <source>
        <dbReference type="ARBA" id="ARBA00022553"/>
    </source>
</evidence>
<reference evidence="7" key="3">
    <citation type="submission" date="2023-05" db="EMBL/GenBank/DDBJ databases">
        <authorList>
            <person name="Smith C.H."/>
        </authorList>
    </citation>
    <scope>NUCLEOTIDE SEQUENCE</scope>
    <source>
        <strain evidence="7">CHS0354</strain>
        <tissue evidence="7">Mantle</tissue>
    </source>
</reference>
<comment type="caution">
    <text evidence="7">The sequence shown here is derived from an EMBL/GenBank/DDBJ whole genome shotgun (WGS) entry which is preliminary data.</text>
</comment>
<evidence type="ECO:0000256" key="4">
    <source>
        <dbReference type="ARBA" id="ARBA00022843"/>
    </source>
</evidence>
<keyword evidence="3" id="KW-0399">Innate immunity</keyword>
<sequence>MASVQKTQKFDYETVHEIFKKFSPDIRKQINTKNIIPAMRKKLSDADLQPMECLYKNEGQIRAADELMEAVKRKPNSFVQFICTVHKEGHLDIVDKIRDYLWKKHKPQLIYLDEKLKKKGLHIKSKNVMVVEPLGSQAPCDTSYPVLPPVVAHPLQLYIGQGQSQFGQEPAAFGTVHQQPVYSPTVQLHAVIGTVHQQPVYSPTVQSQAAIGTVHQQPIYSSTIQSREVPKLPADVQPNLIHLPGTTNVHHSTDTGIVVTEIPYNLFSQLSEELCKGDPSNWTKLAKAFPFLKRIDVSKIEKKKNPGEALLDMLGDKGCTLQQIGKALESAGLQNELDILQEHYGNFVGGQQGYVSSANIQEPVNSQQEPYIVLNQSQSSFGQSFSEQSQNMDYKQTLERIDENNLNIAIDQSIKREVGTKNLNIPGDARTDINKELDTLNLSDSQTCIVPQAVLNPQQDVPMDDSQVAHSQVSLNENAEEMLMGDNQRSQRDLFH</sequence>
<dbReference type="AlphaFoldDB" id="A0AAE0VNG5"/>
<accession>A0AAE0VNG5</accession>
<evidence type="ECO:0000256" key="3">
    <source>
        <dbReference type="ARBA" id="ARBA00022588"/>
    </source>
</evidence>
<evidence type="ECO:0000259" key="6">
    <source>
        <dbReference type="Pfam" id="PF16739"/>
    </source>
</evidence>
<reference evidence="7" key="1">
    <citation type="journal article" date="2021" name="Genome Biol. Evol.">
        <title>A High-Quality Reference Genome for a Parasitic Bivalve with Doubly Uniparental Inheritance (Bivalvia: Unionida).</title>
        <authorList>
            <person name="Smith C.H."/>
        </authorList>
    </citation>
    <scope>NUCLEOTIDE SEQUENCE</scope>
    <source>
        <strain evidence="7">CHS0354</strain>
    </source>
</reference>